<name>A0A7W8M613_9FIRM</name>
<dbReference type="InterPro" id="IPR002725">
    <property type="entry name" value="YgjP-like_metallopeptidase"/>
</dbReference>
<protein>
    <recommendedName>
        <fullName evidence="1">YgjP-like metallopeptidase domain-containing protein</fullName>
    </recommendedName>
</protein>
<dbReference type="CDD" id="cd07344">
    <property type="entry name" value="M48_yhfN_like"/>
    <property type="match status" value="1"/>
</dbReference>
<keyword evidence="3" id="KW-1185">Reference proteome</keyword>
<feature type="domain" description="YgjP-like metallopeptidase" evidence="1">
    <location>
        <begin position="33"/>
        <end position="241"/>
    </location>
</feature>
<accession>A0A7W8M613</accession>
<proteinExistence type="predicted"/>
<sequence>MMEKGGVSSRRVSDFVTDDKGRIDFDIVRSSRKTLGIHIGEGGQVLVKAPAWVSRSQIREAVLGKSPWIREKADLARRGDALKITHRFAQGEPFLYLGRTYPLYIRYDPAMKNVCVDLTEDEFVIETPAIHGAVLEMAVLKWYRENALKLMEQRVQYYGQIFGALPSKVIVREQKSRWGSCNSKGELRLNWKLIMAPPGILDYVVVHELCHLKEMNHSPRFWNLVETLCPQYRQCRQWLKDYGAALSWNCLETGAEV</sequence>
<organism evidence="2 3">
    <name type="scientific">Catenibacillus scindens</name>
    <dbReference type="NCBI Taxonomy" id="673271"/>
    <lineage>
        <taxon>Bacteria</taxon>
        <taxon>Bacillati</taxon>
        <taxon>Bacillota</taxon>
        <taxon>Clostridia</taxon>
        <taxon>Lachnospirales</taxon>
        <taxon>Lachnospiraceae</taxon>
        <taxon>Catenibacillus</taxon>
    </lineage>
</organism>
<dbReference type="Proteomes" id="UP000543642">
    <property type="component" value="Unassembled WGS sequence"/>
</dbReference>
<comment type="caution">
    <text evidence="2">The sequence shown here is derived from an EMBL/GenBank/DDBJ whole genome shotgun (WGS) entry which is preliminary data.</text>
</comment>
<dbReference type="EMBL" id="JACHFW010000015">
    <property type="protein sequence ID" value="MBB5265838.1"/>
    <property type="molecule type" value="Genomic_DNA"/>
</dbReference>
<dbReference type="PANTHER" id="PTHR30399">
    <property type="entry name" value="UNCHARACTERIZED PROTEIN YGJP"/>
    <property type="match status" value="1"/>
</dbReference>
<reference evidence="2 3" key="1">
    <citation type="submission" date="2020-08" db="EMBL/GenBank/DDBJ databases">
        <title>Genomic Encyclopedia of Type Strains, Phase IV (KMG-IV): sequencing the most valuable type-strain genomes for metagenomic binning, comparative biology and taxonomic classification.</title>
        <authorList>
            <person name="Goeker M."/>
        </authorList>
    </citation>
    <scope>NUCLEOTIDE SEQUENCE [LARGE SCALE GENOMIC DNA]</scope>
    <source>
        <strain evidence="2 3">DSM 106146</strain>
    </source>
</reference>
<evidence type="ECO:0000259" key="1">
    <source>
        <dbReference type="Pfam" id="PF01863"/>
    </source>
</evidence>
<dbReference type="Pfam" id="PF01863">
    <property type="entry name" value="YgjP-like"/>
    <property type="match status" value="1"/>
</dbReference>
<evidence type="ECO:0000313" key="3">
    <source>
        <dbReference type="Proteomes" id="UP000543642"/>
    </source>
</evidence>
<gene>
    <name evidence="2" type="ORF">HNP82_002989</name>
</gene>
<dbReference type="InterPro" id="IPR053136">
    <property type="entry name" value="UTP_pyrophosphatase-like"/>
</dbReference>
<evidence type="ECO:0000313" key="2">
    <source>
        <dbReference type="EMBL" id="MBB5265838.1"/>
    </source>
</evidence>
<dbReference type="AlphaFoldDB" id="A0A7W8M613"/>
<dbReference type="Gene3D" id="3.30.2010.10">
    <property type="entry name" value="Metalloproteases ('zincins'), catalytic domain"/>
    <property type="match status" value="1"/>
</dbReference>
<dbReference type="PANTHER" id="PTHR30399:SF1">
    <property type="entry name" value="UTP PYROPHOSPHATASE"/>
    <property type="match status" value="1"/>
</dbReference>